<evidence type="ECO:0000313" key="2">
    <source>
        <dbReference type="Proteomes" id="UP001165960"/>
    </source>
</evidence>
<comment type="caution">
    <text evidence="1">The sequence shown here is derived from an EMBL/GenBank/DDBJ whole genome shotgun (WGS) entry which is preliminary data.</text>
</comment>
<dbReference type="EMBL" id="QTSX02004382">
    <property type="protein sequence ID" value="KAJ9065087.1"/>
    <property type="molecule type" value="Genomic_DNA"/>
</dbReference>
<proteinExistence type="predicted"/>
<name>A0ACC2SSI6_9FUNG</name>
<keyword evidence="1" id="KW-0378">Hydrolase</keyword>
<reference evidence="1" key="1">
    <citation type="submission" date="2022-04" db="EMBL/GenBank/DDBJ databases">
        <title>Genome of the entomopathogenic fungus Entomophthora muscae.</title>
        <authorList>
            <person name="Elya C."/>
            <person name="Lovett B.R."/>
            <person name="Lee E."/>
            <person name="Macias A.M."/>
            <person name="Hajek A.E."/>
            <person name="De Bivort B.L."/>
            <person name="Kasson M.T."/>
            <person name="De Fine Licht H.H."/>
            <person name="Stajich J.E."/>
        </authorList>
    </citation>
    <scope>NUCLEOTIDE SEQUENCE</scope>
    <source>
        <strain evidence="1">Berkeley</strain>
    </source>
</reference>
<organism evidence="1 2">
    <name type="scientific">Entomophthora muscae</name>
    <dbReference type="NCBI Taxonomy" id="34485"/>
    <lineage>
        <taxon>Eukaryota</taxon>
        <taxon>Fungi</taxon>
        <taxon>Fungi incertae sedis</taxon>
        <taxon>Zoopagomycota</taxon>
        <taxon>Entomophthoromycotina</taxon>
        <taxon>Entomophthoromycetes</taxon>
        <taxon>Entomophthorales</taxon>
        <taxon>Entomophthoraceae</taxon>
        <taxon>Entomophthora</taxon>
    </lineage>
</organism>
<sequence length="258" mass="28851">MKLSLFMMMTASILAEFQFARKKMVRKTRTGGEAAMAMANHRILAAVIYQGKTICGGALYRDDIVLTTAMHVQRPKSLYKVKTFPTRGKGGKLVEAIFDIAGIKIHPSMVNDRHAKFNIAIIKLIRPESNPTGLALDGEGISFSAEAPVLIGWGVEEDTWGDIDELKAINLSIFPKEKCSRIHRDSIVSSQEFCAGHPEDNFDAYYLSQGSPLIQMENNTPILLGLFSWAENYDEEFYPPVFTRTSAFVDWIRRVVGN</sequence>
<protein>
    <submittedName>
        <fullName evidence="1">CLIP domain-containing serine protease</fullName>
    </submittedName>
</protein>
<accession>A0ACC2SSI6</accession>
<gene>
    <name evidence="1" type="primary">CLIPD6_4</name>
    <name evidence="1" type="ORF">DSO57_1023414</name>
</gene>
<keyword evidence="1" id="KW-0645">Protease</keyword>
<dbReference type="Proteomes" id="UP001165960">
    <property type="component" value="Unassembled WGS sequence"/>
</dbReference>
<keyword evidence="2" id="KW-1185">Reference proteome</keyword>
<evidence type="ECO:0000313" key="1">
    <source>
        <dbReference type="EMBL" id="KAJ9065087.1"/>
    </source>
</evidence>